<evidence type="ECO:0000313" key="3">
    <source>
        <dbReference type="EMBL" id="QJD82005.1"/>
    </source>
</evidence>
<protein>
    <submittedName>
        <fullName evidence="3">Extracellular solute-binding protein</fullName>
    </submittedName>
</protein>
<dbReference type="Proteomes" id="UP000502248">
    <property type="component" value="Chromosome"/>
</dbReference>
<dbReference type="AlphaFoldDB" id="A0A7Z2VFL3"/>
<reference evidence="3 4" key="1">
    <citation type="submission" date="2020-04" db="EMBL/GenBank/DDBJ databases">
        <title>Genome sequencing of novel species.</title>
        <authorList>
            <person name="Heo J."/>
            <person name="Kim S.-J."/>
            <person name="Kim J.-S."/>
            <person name="Hong S.-B."/>
            <person name="Kwon S.-W."/>
        </authorList>
    </citation>
    <scope>NUCLEOTIDE SEQUENCE [LARGE SCALE GENOMIC DNA]</scope>
    <source>
        <strain evidence="3 4">MFER-1</strain>
    </source>
</reference>
<dbReference type="EMBL" id="CP051680">
    <property type="protein sequence ID" value="QJD82005.1"/>
    <property type="molecule type" value="Genomic_DNA"/>
</dbReference>
<evidence type="ECO:0000256" key="2">
    <source>
        <dbReference type="SAM" id="SignalP"/>
    </source>
</evidence>
<dbReference type="PANTHER" id="PTHR43649:SF12">
    <property type="entry name" value="DIACETYLCHITOBIOSE BINDING PROTEIN DASA"/>
    <property type="match status" value="1"/>
</dbReference>
<dbReference type="InterPro" id="IPR006059">
    <property type="entry name" value="SBP"/>
</dbReference>
<dbReference type="Pfam" id="PF01547">
    <property type="entry name" value="SBP_bac_1"/>
    <property type="match status" value="1"/>
</dbReference>
<dbReference type="PANTHER" id="PTHR43649">
    <property type="entry name" value="ARABINOSE-BINDING PROTEIN-RELATED"/>
    <property type="match status" value="1"/>
</dbReference>
<dbReference type="RefSeq" id="WP_169278310.1">
    <property type="nucleotide sequence ID" value="NZ_CP051680.1"/>
</dbReference>
<accession>A0A7Z2VFL3</accession>
<dbReference type="Gene3D" id="3.40.190.10">
    <property type="entry name" value="Periplasmic binding protein-like II"/>
    <property type="match status" value="1"/>
</dbReference>
<proteinExistence type="predicted"/>
<name>A0A7Z2VFL3_9BACL</name>
<evidence type="ECO:0000256" key="1">
    <source>
        <dbReference type="SAM" id="MobiDB-lite"/>
    </source>
</evidence>
<dbReference type="SUPFAM" id="SSF53850">
    <property type="entry name" value="Periplasmic binding protein-like II"/>
    <property type="match status" value="1"/>
</dbReference>
<keyword evidence="2" id="KW-0732">Signal</keyword>
<evidence type="ECO:0000313" key="4">
    <source>
        <dbReference type="Proteomes" id="UP000502248"/>
    </source>
</evidence>
<dbReference type="KEGG" id="cheb:HH215_01620"/>
<feature type="signal peptide" evidence="2">
    <location>
        <begin position="1"/>
        <end position="26"/>
    </location>
</feature>
<feature type="chain" id="PRO_5038820330" evidence="2">
    <location>
        <begin position="27"/>
        <end position="460"/>
    </location>
</feature>
<gene>
    <name evidence="3" type="ORF">HH215_01620</name>
</gene>
<dbReference type="PROSITE" id="PS51257">
    <property type="entry name" value="PROKAR_LIPOPROTEIN"/>
    <property type="match status" value="1"/>
</dbReference>
<organism evidence="3 4">
    <name type="scientific">Cohnella herbarum</name>
    <dbReference type="NCBI Taxonomy" id="2728023"/>
    <lineage>
        <taxon>Bacteria</taxon>
        <taxon>Bacillati</taxon>
        <taxon>Bacillota</taxon>
        <taxon>Bacilli</taxon>
        <taxon>Bacillales</taxon>
        <taxon>Paenibacillaceae</taxon>
        <taxon>Cohnella</taxon>
    </lineage>
</organism>
<feature type="compositionally biased region" description="Low complexity" evidence="1">
    <location>
        <begin position="33"/>
        <end position="60"/>
    </location>
</feature>
<dbReference type="InterPro" id="IPR050490">
    <property type="entry name" value="Bact_solute-bd_prot1"/>
</dbReference>
<feature type="region of interest" description="Disordered" evidence="1">
    <location>
        <begin position="33"/>
        <end position="62"/>
    </location>
</feature>
<keyword evidence="4" id="KW-1185">Reference proteome</keyword>
<sequence length="460" mass="50776">MNPVPLRKRFYLLSLMTILVLLPLLAACSNGNSSESASSSTSPSPTKSPATASESASATTGGDHEPVTLTVLTWFVGPNQALFDKFHEMYPWITIEANTKIDKAVVNNVIAGEKADLVFLDAGLSQWLSGDLLEDLTPYIEKDVRIQGTSMADGFIEAFQTGGKQWVVPYSDIPMWIVVNKEMLHKYGMEMPGNDWTYDDLLEMAKKATDPVANDWGISGLVDEFTSIMTMANGSAPNYRYMNEDNSASLVNTPAVLEDLKWSQELTTKWHVRPSDIEREKLGMQGDSVEVFMQGNSLFTLGADWNLEALKNADFEWDVLPMPVGKAQQATVHQAGAIGIPKASKHKEEAFLYISFLFDLEAQKTMIENGSGAWVQDKTLYDYYAEVPMWQGKNVDAIRMNTEMCCFSRDPSVADLVTLVDNVNGPIAGMITKGGDFSTRIPAVEAYNLKAAETRKALGW</sequence>